<name>A0AAD1W190_PELCU</name>
<proteinExistence type="predicted"/>
<sequence>MPIDYNTEAPAALSFIFYPEHSLLRPHLLPIIGCLSTHLTSFPSLNKGPREIRWKIDGPPATIRQLAIPIIGERYGISGSYKLFSKATERAQQYQHHQHVCVYFVCLDVHTYRLPL</sequence>
<dbReference type="AlphaFoldDB" id="A0AAD1W190"/>
<dbReference type="EMBL" id="OW240915">
    <property type="protein sequence ID" value="CAH2284495.1"/>
    <property type="molecule type" value="Genomic_DNA"/>
</dbReference>
<reference evidence="1" key="1">
    <citation type="submission" date="2022-03" db="EMBL/GenBank/DDBJ databases">
        <authorList>
            <person name="Alioto T."/>
            <person name="Alioto T."/>
            <person name="Gomez Garrido J."/>
        </authorList>
    </citation>
    <scope>NUCLEOTIDE SEQUENCE</scope>
</reference>
<evidence type="ECO:0000313" key="1">
    <source>
        <dbReference type="EMBL" id="CAH2284495.1"/>
    </source>
</evidence>
<organism evidence="1 2">
    <name type="scientific">Pelobates cultripes</name>
    <name type="common">Western spadefoot toad</name>
    <dbReference type="NCBI Taxonomy" id="61616"/>
    <lineage>
        <taxon>Eukaryota</taxon>
        <taxon>Metazoa</taxon>
        <taxon>Chordata</taxon>
        <taxon>Craniata</taxon>
        <taxon>Vertebrata</taxon>
        <taxon>Euteleostomi</taxon>
        <taxon>Amphibia</taxon>
        <taxon>Batrachia</taxon>
        <taxon>Anura</taxon>
        <taxon>Pelobatoidea</taxon>
        <taxon>Pelobatidae</taxon>
        <taxon>Pelobates</taxon>
    </lineage>
</organism>
<dbReference type="Proteomes" id="UP001295444">
    <property type="component" value="Chromosome 04"/>
</dbReference>
<keyword evidence="2" id="KW-1185">Reference proteome</keyword>
<gene>
    <name evidence="1" type="ORF">PECUL_23A059147</name>
</gene>
<evidence type="ECO:0000313" key="2">
    <source>
        <dbReference type="Proteomes" id="UP001295444"/>
    </source>
</evidence>
<protein>
    <submittedName>
        <fullName evidence="1">Uncharacterized protein</fullName>
    </submittedName>
</protein>
<accession>A0AAD1W190</accession>